<evidence type="ECO:0000256" key="1">
    <source>
        <dbReference type="ARBA" id="ARBA00000822"/>
    </source>
</evidence>
<evidence type="ECO:0000256" key="18">
    <source>
        <dbReference type="SAM" id="SignalP"/>
    </source>
</evidence>
<evidence type="ECO:0000256" key="11">
    <source>
        <dbReference type="ARBA" id="ARBA00023180"/>
    </source>
</evidence>
<sequence length="407" mass="44250">MPSVLATAAFAASIVSLASAAFNPSSKTNVVTYWGQGPNQQRLLETCKIAAVDVINIGFINRFPDNSDNGYPGSNFGNACWGDTYQNSTGGATQLLKTCPYIGQDVITCQQTYGKKIFLSLGGAYPTDYYIRSDASGRNFADFLWGAWGPVNSSWTGPRPWGNAVVDGFDFDIESNVTPVSRLTSGYTQMINRLRNTLFPLDKSKSYYLSGAPQCVLPDVHFTNVLNRAWFDFIWVQFYNTPQCSARAGINNQNGANRNLDISYTNWTKSASLNPNVKYYLGLVAAPQAAGDGSYFLTLAEAQRTIQRFYGTTSLFGGVMLYEATYAKNNSVCGKDQLTWHKDILNGQAASKPVTVTCPVTTTSTRSSTTMTTTTTRVTSTVNQAAVRIASTTSSKSSSSTEVTKPK</sequence>
<keyword evidence="7 18" id="KW-0732">Signal</keyword>
<evidence type="ECO:0000259" key="19">
    <source>
        <dbReference type="PROSITE" id="PS51910"/>
    </source>
</evidence>
<dbReference type="GO" id="GO:0098552">
    <property type="term" value="C:side of membrane"/>
    <property type="evidence" value="ECO:0007669"/>
    <property type="project" value="UniProtKB-KW"/>
</dbReference>
<dbReference type="GeneID" id="27903178"/>
<evidence type="ECO:0000256" key="16">
    <source>
        <dbReference type="ARBA" id="ARBA00025727"/>
    </source>
</evidence>
<keyword evidence="21" id="KW-1185">Reference proteome</keyword>
<dbReference type="Pfam" id="PF00704">
    <property type="entry name" value="Glyco_hydro_18"/>
    <property type="match status" value="1"/>
</dbReference>
<feature type="chain" id="PRO_5004032723" description="chitinase" evidence="18">
    <location>
        <begin position="21"/>
        <end position="407"/>
    </location>
</feature>
<dbReference type="GO" id="GO:0006032">
    <property type="term" value="P:chitin catabolic process"/>
    <property type="evidence" value="ECO:0007669"/>
    <property type="project" value="UniProtKB-KW"/>
</dbReference>
<gene>
    <name evidence="20" type="ORF">SEPMUDRAFT_150242</name>
</gene>
<evidence type="ECO:0000256" key="6">
    <source>
        <dbReference type="ARBA" id="ARBA00022669"/>
    </source>
</evidence>
<comment type="subcellular location">
    <subcellularLocation>
        <location evidence="2">Cell membrane</location>
        <topology evidence="2">Lipid-anchor</topology>
        <topology evidence="2">GPI-anchor</topology>
    </subcellularLocation>
</comment>
<dbReference type="HOGENOM" id="CLU_007818_1_1_1"/>
<dbReference type="EC" id="3.2.1.14" evidence="3"/>
<dbReference type="InterPro" id="IPR017853">
    <property type="entry name" value="GH"/>
</dbReference>
<proteinExistence type="inferred from homology"/>
<dbReference type="EMBL" id="KB456266">
    <property type="protein sequence ID" value="EMF11267.1"/>
    <property type="molecule type" value="Genomic_DNA"/>
</dbReference>
<evidence type="ECO:0000313" key="21">
    <source>
        <dbReference type="Proteomes" id="UP000016931"/>
    </source>
</evidence>
<dbReference type="InterPro" id="IPR001223">
    <property type="entry name" value="Glyco_hydro18_cat"/>
</dbReference>
<dbReference type="SUPFAM" id="SSF51445">
    <property type="entry name" value="(Trans)glycosidases"/>
    <property type="match status" value="1"/>
</dbReference>
<dbReference type="GO" id="GO:0000272">
    <property type="term" value="P:polysaccharide catabolic process"/>
    <property type="evidence" value="ECO:0007669"/>
    <property type="project" value="UniProtKB-KW"/>
</dbReference>
<feature type="domain" description="GH18" evidence="19">
    <location>
        <begin position="28"/>
        <end position="351"/>
    </location>
</feature>
<reference evidence="20 21" key="1">
    <citation type="journal article" date="2012" name="PLoS Pathog.">
        <title>Diverse lifestyles and strategies of plant pathogenesis encoded in the genomes of eighteen Dothideomycetes fungi.</title>
        <authorList>
            <person name="Ohm R.A."/>
            <person name="Feau N."/>
            <person name="Henrissat B."/>
            <person name="Schoch C.L."/>
            <person name="Horwitz B.A."/>
            <person name="Barry K.W."/>
            <person name="Condon B.J."/>
            <person name="Copeland A.C."/>
            <person name="Dhillon B."/>
            <person name="Glaser F."/>
            <person name="Hesse C.N."/>
            <person name="Kosti I."/>
            <person name="LaButti K."/>
            <person name="Lindquist E.A."/>
            <person name="Lucas S."/>
            <person name="Salamov A.A."/>
            <person name="Bradshaw R.E."/>
            <person name="Ciuffetti L."/>
            <person name="Hamelin R.C."/>
            <person name="Kema G.H.J."/>
            <person name="Lawrence C."/>
            <person name="Scott J.A."/>
            <person name="Spatafora J.W."/>
            <person name="Turgeon B.G."/>
            <person name="de Wit P.J.G.M."/>
            <person name="Zhong S."/>
            <person name="Goodwin S.B."/>
            <person name="Grigoriev I.V."/>
        </authorList>
    </citation>
    <scope>NUCLEOTIDE SEQUENCE [LARGE SCALE GENOMIC DNA]</scope>
    <source>
        <strain evidence="20 21">SO2202</strain>
    </source>
</reference>
<accession>M3D2A4</accession>
<dbReference type="InterPro" id="IPR050542">
    <property type="entry name" value="Glycosyl_Hydrlase18_Chitinase"/>
</dbReference>
<dbReference type="GO" id="GO:0008843">
    <property type="term" value="F:endochitinase activity"/>
    <property type="evidence" value="ECO:0007669"/>
    <property type="project" value="UniProtKB-EC"/>
</dbReference>
<keyword evidence="14 17" id="KW-0326">Glycosidase</keyword>
<evidence type="ECO:0000313" key="20">
    <source>
        <dbReference type="EMBL" id="EMF11267.1"/>
    </source>
</evidence>
<evidence type="ECO:0000256" key="10">
    <source>
        <dbReference type="ARBA" id="ARBA00023136"/>
    </source>
</evidence>
<dbReference type="OMA" id="CQYAAGS"/>
<feature type="signal peptide" evidence="18">
    <location>
        <begin position="1"/>
        <end position="20"/>
    </location>
</feature>
<dbReference type="GO" id="GO:0005886">
    <property type="term" value="C:plasma membrane"/>
    <property type="evidence" value="ECO:0007669"/>
    <property type="project" value="UniProtKB-SubCell"/>
</dbReference>
<keyword evidence="12" id="KW-0119">Carbohydrate metabolism</keyword>
<evidence type="ECO:0000256" key="9">
    <source>
        <dbReference type="ARBA" id="ARBA00023024"/>
    </source>
</evidence>
<evidence type="ECO:0000256" key="14">
    <source>
        <dbReference type="ARBA" id="ARBA00023295"/>
    </source>
</evidence>
<keyword evidence="13" id="KW-0449">Lipoprotein</keyword>
<dbReference type="Proteomes" id="UP000016931">
    <property type="component" value="Unassembled WGS sequence"/>
</dbReference>
<evidence type="ECO:0000256" key="2">
    <source>
        <dbReference type="ARBA" id="ARBA00004609"/>
    </source>
</evidence>
<keyword evidence="5" id="KW-0336">GPI-anchor</keyword>
<dbReference type="InterPro" id="IPR045321">
    <property type="entry name" value="Cts1-like"/>
</dbReference>
<evidence type="ECO:0000256" key="5">
    <source>
        <dbReference type="ARBA" id="ARBA00022622"/>
    </source>
</evidence>
<dbReference type="OrthoDB" id="6020543at2759"/>
<dbReference type="GO" id="GO:0008061">
    <property type="term" value="F:chitin binding"/>
    <property type="evidence" value="ECO:0007669"/>
    <property type="project" value="UniProtKB-KW"/>
</dbReference>
<dbReference type="CDD" id="cd02877">
    <property type="entry name" value="GH18_hevamine_XipI_class_III"/>
    <property type="match status" value="1"/>
</dbReference>
<evidence type="ECO:0000256" key="17">
    <source>
        <dbReference type="RuleBase" id="RU000489"/>
    </source>
</evidence>
<keyword evidence="15" id="KW-0624">Polysaccharide degradation</keyword>
<evidence type="ECO:0000256" key="4">
    <source>
        <dbReference type="ARBA" id="ARBA00022475"/>
    </source>
</evidence>
<evidence type="ECO:0000256" key="13">
    <source>
        <dbReference type="ARBA" id="ARBA00023288"/>
    </source>
</evidence>
<dbReference type="PANTHER" id="PTHR45708:SF47">
    <property type="entry name" value="ENDOCHITINASE A"/>
    <property type="match status" value="1"/>
</dbReference>
<keyword evidence="9" id="KW-0146">Chitin degradation</keyword>
<dbReference type="GO" id="GO:0005576">
    <property type="term" value="C:extracellular region"/>
    <property type="evidence" value="ECO:0007669"/>
    <property type="project" value="TreeGrafter"/>
</dbReference>
<dbReference type="PANTHER" id="PTHR45708">
    <property type="entry name" value="ENDOCHITINASE"/>
    <property type="match status" value="1"/>
</dbReference>
<organism evidence="20 21">
    <name type="scientific">Sphaerulina musiva (strain SO2202)</name>
    <name type="common">Poplar stem canker fungus</name>
    <name type="synonym">Septoria musiva</name>
    <dbReference type="NCBI Taxonomy" id="692275"/>
    <lineage>
        <taxon>Eukaryota</taxon>
        <taxon>Fungi</taxon>
        <taxon>Dikarya</taxon>
        <taxon>Ascomycota</taxon>
        <taxon>Pezizomycotina</taxon>
        <taxon>Dothideomycetes</taxon>
        <taxon>Dothideomycetidae</taxon>
        <taxon>Mycosphaerellales</taxon>
        <taxon>Mycosphaerellaceae</taxon>
        <taxon>Sphaerulina</taxon>
    </lineage>
</organism>
<evidence type="ECO:0000256" key="7">
    <source>
        <dbReference type="ARBA" id="ARBA00022729"/>
    </source>
</evidence>
<dbReference type="AlphaFoldDB" id="M3D2A4"/>
<dbReference type="InterPro" id="IPR001579">
    <property type="entry name" value="Glyco_hydro_18_chit_AS"/>
</dbReference>
<keyword evidence="10" id="KW-0472">Membrane</keyword>
<keyword evidence="6" id="KW-0147">Chitin-binding</keyword>
<dbReference type="STRING" id="692275.M3D2A4"/>
<keyword evidence="8 17" id="KW-0378">Hydrolase</keyword>
<comment type="catalytic activity">
    <reaction evidence="1">
        <text>Random endo-hydrolysis of N-acetyl-beta-D-glucosaminide (1-&gt;4)-beta-linkages in chitin and chitodextrins.</text>
        <dbReference type="EC" id="3.2.1.14"/>
    </reaction>
</comment>
<dbReference type="Gene3D" id="3.20.20.80">
    <property type="entry name" value="Glycosidases"/>
    <property type="match status" value="1"/>
</dbReference>
<evidence type="ECO:0000256" key="12">
    <source>
        <dbReference type="ARBA" id="ARBA00023277"/>
    </source>
</evidence>
<comment type="similarity">
    <text evidence="16">Belongs to the glycosyl hydrolase 18 family. Chitinase class III subfamily.</text>
</comment>
<dbReference type="PROSITE" id="PS01095">
    <property type="entry name" value="GH18_1"/>
    <property type="match status" value="1"/>
</dbReference>
<keyword evidence="11" id="KW-0325">Glycoprotein</keyword>
<name>M3D2A4_SPHMS</name>
<dbReference type="PROSITE" id="PS51910">
    <property type="entry name" value="GH18_2"/>
    <property type="match status" value="1"/>
</dbReference>
<evidence type="ECO:0000256" key="8">
    <source>
        <dbReference type="ARBA" id="ARBA00022801"/>
    </source>
</evidence>
<evidence type="ECO:0000256" key="15">
    <source>
        <dbReference type="ARBA" id="ARBA00023326"/>
    </source>
</evidence>
<dbReference type="RefSeq" id="XP_016759388.1">
    <property type="nucleotide sequence ID" value="XM_016906041.1"/>
</dbReference>
<evidence type="ECO:0000256" key="3">
    <source>
        <dbReference type="ARBA" id="ARBA00012729"/>
    </source>
</evidence>
<keyword evidence="4" id="KW-1003">Cell membrane</keyword>
<dbReference type="eggNOG" id="KOG4701">
    <property type="taxonomic scope" value="Eukaryota"/>
</dbReference>
<protein>
    <recommendedName>
        <fullName evidence="3">chitinase</fullName>
        <ecNumber evidence="3">3.2.1.14</ecNumber>
    </recommendedName>
</protein>